<dbReference type="Gene3D" id="1.10.287.310">
    <property type="match status" value="1"/>
</dbReference>
<dbReference type="AlphaFoldDB" id="A0A382EVB2"/>
<evidence type="ECO:0000256" key="3">
    <source>
        <dbReference type="ARBA" id="ARBA00023274"/>
    </source>
</evidence>
<dbReference type="GO" id="GO:1990904">
    <property type="term" value="C:ribonucleoprotein complex"/>
    <property type="evidence" value="ECO:0007669"/>
    <property type="project" value="UniProtKB-KW"/>
</dbReference>
<dbReference type="InterPro" id="IPR036049">
    <property type="entry name" value="Ribosomal_uL29_sf"/>
</dbReference>
<proteinExistence type="inferred from homology"/>
<keyword evidence="2" id="KW-0689">Ribosomal protein</keyword>
<organism evidence="4">
    <name type="scientific">marine metagenome</name>
    <dbReference type="NCBI Taxonomy" id="408172"/>
    <lineage>
        <taxon>unclassified sequences</taxon>
        <taxon>metagenomes</taxon>
        <taxon>ecological metagenomes</taxon>
    </lineage>
</organism>
<evidence type="ECO:0000256" key="1">
    <source>
        <dbReference type="ARBA" id="ARBA00009254"/>
    </source>
</evidence>
<dbReference type="GO" id="GO:0006412">
    <property type="term" value="P:translation"/>
    <property type="evidence" value="ECO:0007669"/>
    <property type="project" value="InterPro"/>
</dbReference>
<dbReference type="InterPro" id="IPR001854">
    <property type="entry name" value="Ribosomal_uL29"/>
</dbReference>
<keyword evidence="3" id="KW-0687">Ribonucleoprotein</keyword>
<evidence type="ECO:0008006" key="5">
    <source>
        <dbReference type="Google" id="ProtNLM"/>
    </source>
</evidence>
<accession>A0A382EVB2</accession>
<comment type="similarity">
    <text evidence="1">Belongs to the universal ribosomal protein uL29 family.</text>
</comment>
<sequence>MKNKDIDKLSVDELKNKINSLKKDLFNFRFRKVNAQLEDTSKVPQLKKDVAKLLTKLYKKN</sequence>
<name>A0A382EVB2_9ZZZZ</name>
<dbReference type="GO" id="GO:0003735">
    <property type="term" value="F:structural constituent of ribosome"/>
    <property type="evidence" value="ECO:0007669"/>
    <property type="project" value="InterPro"/>
</dbReference>
<gene>
    <name evidence="4" type="ORF">METZ01_LOCUS207580</name>
</gene>
<dbReference type="GO" id="GO:0005840">
    <property type="term" value="C:ribosome"/>
    <property type="evidence" value="ECO:0007669"/>
    <property type="project" value="UniProtKB-KW"/>
</dbReference>
<protein>
    <recommendedName>
        <fullName evidence="5">Ribosomal protein L29</fullName>
    </recommendedName>
</protein>
<reference evidence="4" key="1">
    <citation type="submission" date="2018-05" db="EMBL/GenBank/DDBJ databases">
        <authorList>
            <person name="Lanie J.A."/>
            <person name="Ng W.-L."/>
            <person name="Kazmierczak K.M."/>
            <person name="Andrzejewski T.M."/>
            <person name="Davidsen T.M."/>
            <person name="Wayne K.J."/>
            <person name="Tettelin H."/>
            <person name="Glass J.I."/>
            <person name="Rusch D."/>
            <person name="Podicherti R."/>
            <person name="Tsui H.-C.T."/>
            <person name="Winkler M.E."/>
        </authorList>
    </citation>
    <scope>NUCLEOTIDE SEQUENCE</scope>
</reference>
<evidence type="ECO:0000313" key="4">
    <source>
        <dbReference type="EMBL" id="SVB54726.1"/>
    </source>
</evidence>
<dbReference type="EMBL" id="UINC01046553">
    <property type="protein sequence ID" value="SVB54726.1"/>
    <property type="molecule type" value="Genomic_DNA"/>
</dbReference>
<evidence type="ECO:0000256" key="2">
    <source>
        <dbReference type="ARBA" id="ARBA00022980"/>
    </source>
</evidence>
<dbReference type="HAMAP" id="MF_00374">
    <property type="entry name" value="Ribosomal_uL29"/>
    <property type="match status" value="1"/>
</dbReference>
<dbReference type="SUPFAM" id="SSF46561">
    <property type="entry name" value="Ribosomal protein L29 (L29p)"/>
    <property type="match status" value="1"/>
</dbReference>
<dbReference type="Pfam" id="PF00831">
    <property type="entry name" value="Ribosomal_L29"/>
    <property type="match status" value="1"/>
</dbReference>
<dbReference type="NCBIfam" id="TIGR00012">
    <property type="entry name" value="L29"/>
    <property type="match status" value="1"/>
</dbReference>